<organism evidence="1 2">
    <name type="scientific">Rubroshorea leprosula</name>
    <dbReference type="NCBI Taxonomy" id="152421"/>
    <lineage>
        <taxon>Eukaryota</taxon>
        <taxon>Viridiplantae</taxon>
        <taxon>Streptophyta</taxon>
        <taxon>Embryophyta</taxon>
        <taxon>Tracheophyta</taxon>
        <taxon>Spermatophyta</taxon>
        <taxon>Magnoliopsida</taxon>
        <taxon>eudicotyledons</taxon>
        <taxon>Gunneridae</taxon>
        <taxon>Pentapetalae</taxon>
        <taxon>rosids</taxon>
        <taxon>malvids</taxon>
        <taxon>Malvales</taxon>
        <taxon>Dipterocarpaceae</taxon>
        <taxon>Rubroshorea</taxon>
    </lineage>
</organism>
<accession>A0AAV5M6V9</accession>
<dbReference type="Proteomes" id="UP001054252">
    <property type="component" value="Unassembled WGS sequence"/>
</dbReference>
<reference evidence="1 2" key="1">
    <citation type="journal article" date="2021" name="Commun. Biol.">
        <title>The genome of Shorea leprosula (Dipterocarpaceae) highlights the ecological relevance of drought in aseasonal tropical rainforests.</title>
        <authorList>
            <person name="Ng K.K.S."/>
            <person name="Kobayashi M.J."/>
            <person name="Fawcett J.A."/>
            <person name="Hatakeyama M."/>
            <person name="Paape T."/>
            <person name="Ng C.H."/>
            <person name="Ang C.C."/>
            <person name="Tnah L.H."/>
            <person name="Lee C.T."/>
            <person name="Nishiyama T."/>
            <person name="Sese J."/>
            <person name="O'Brien M.J."/>
            <person name="Copetti D."/>
            <person name="Mohd Noor M.I."/>
            <person name="Ong R.C."/>
            <person name="Putra M."/>
            <person name="Sireger I.Z."/>
            <person name="Indrioko S."/>
            <person name="Kosugi Y."/>
            <person name="Izuno A."/>
            <person name="Isagi Y."/>
            <person name="Lee S.L."/>
            <person name="Shimizu K.K."/>
        </authorList>
    </citation>
    <scope>NUCLEOTIDE SEQUENCE [LARGE SCALE GENOMIC DNA]</scope>
    <source>
        <strain evidence="1">214</strain>
    </source>
</reference>
<dbReference type="EMBL" id="BPVZ01000185">
    <property type="protein sequence ID" value="GKV44724.1"/>
    <property type="molecule type" value="Genomic_DNA"/>
</dbReference>
<evidence type="ECO:0000313" key="1">
    <source>
        <dbReference type="EMBL" id="GKV44724.1"/>
    </source>
</evidence>
<dbReference type="AlphaFoldDB" id="A0AAV5M6V9"/>
<name>A0AAV5M6V9_9ROSI</name>
<evidence type="ECO:0000313" key="2">
    <source>
        <dbReference type="Proteomes" id="UP001054252"/>
    </source>
</evidence>
<keyword evidence="2" id="KW-1185">Reference proteome</keyword>
<sequence length="46" mass="5467">MDWHWKPGNLFKIQHQSFNSEGLLHDRVPNTSVELGMEAKRSRELF</sequence>
<protein>
    <submittedName>
        <fullName evidence="1">Uncharacterized protein</fullName>
    </submittedName>
</protein>
<gene>
    <name evidence="1" type="ORF">SLEP1_g51883</name>
</gene>
<comment type="caution">
    <text evidence="1">The sequence shown here is derived from an EMBL/GenBank/DDBJ whole genome shotgun (WGS) entry which is preliminary data.</text>
</comment>
<proteinExistence type="predicted"/>